<gene>
    <name evidence="2" type="ORF">RG47T_4372</name>
</gene>
<dbReference type="NCBIfam" id="TIGR04122">
    <property type="entry name" value="Xnuc_lig_assoc"/>
    <property type="match status" value="1"/>
</dbReference>
<dbReference type="EMBL" id="MPPL01000001">
    <property type="protein sequence ID" value="OKS88894.1"/>
    <property type="molecule type" value="Genomic_DNA"/>
</dbReference>
<dbReference type="PANTHER" id="PTHR11203:SF49">
    <property type="entry name" value="BLL1145 PROTEIN"/>
    <property type="match status" value="1"/>
</dbReference>
<proteinExistence type="predicted"/>
<dbReference type="RefSeq" id="WP_074491497.1">
    <property type="nucleotide sequence ID" value="NZ_FPAM01000023.1"/>
</dbReference>
<name>A0A1Q6A4F1_9SPHI</name>
<reference evidence="2 3" key="1">
    <citation type="submission" date="2016-11" db="EMBL/GenBank/DDBJ databases">
        <title>Whole Genome Sequencing of Mucilaginibacter polytrichastri RG4-7(T) isolated from the moss sample.</title>
        <authorList>
            <person name="Li Y."/>
        </authorList>
    </citation>
    <scope>NUCLEOTIDE SEQUENCE [LARGE SCALE GENOMIC DNA]</scope>
    <source>
        <strain evidence="2 3">RG4-7</strain>
    </source>
</reference>
<sequence>MPKKPLLEFTDRGIYCAKGKFYIDPWKPVDDAVITHAHADHAYVGHKHYLAHHLSREVLYYRLGEIQLQTVEYGETVMKNGVEITLFPAGHVIGSAQIRVVSQGEVWVVSGDYKTENDGVCTPFEPVACHHFISECTFGMPVYQWKPQAQLFDDMNNWWRYNLENNLATVVVGYSLGKAQRIIQNLDMLNGKIFTHGVIENTNEALRRNGVILNPTVRITAESVKEEVRKGIIIAPPSAVGSPWMRKFQPYSFGYCSGWMAIRGAKRRRAADRGFVLSDHADWNGLISAIDATGCEKVYLTHGYTASFTRYLNDIGFDAHEVHTLYGGEEEVVEAPLQPSPREREQEESEVQVSPTGGDLEGASLSEANEGGTI</sequence>
<dbReference type="OrthoDB" id="9803916at2"/>
<dbReference type="InterPro" id="IPR026360">
    <property type="entry name" value="Xnuc_lig_assoc"/>
</dbReference>
<keyword evidence="3" id="KW-1185">Reference proteome</keyword>
<evidence type="ECO:0008006" key="4">
    <source>
        <dbReference type="Google" id="ProtNLM"/>
    </source>
</evidence>
<organism evidence="2 3">
    <name type="scientific">Mucilaginibacter polytrichastri</name>
    <dbReference type="NCBI Taxonomy" id="1302689"/>
    <lineage>
        <taxon>Bacteria</taxon>
        <taxon>Pseudomonadati</taxon>
        <taxon>Bacteroidota</taxon>
        <taxon>Sphingobacteriia</taxon>
        <taxon>Sphingobacteriales</taxon>
        <taxon>Sphingobacteriaceae</taxon>
        <taxon>Mucilaginibacter</taxon>
    </lineage>
</organism>
<dbReference type="SUPFAM" id="SSF56281">
    <property type="entry name" value="Metallo-hydrolase/oxidoreductase"/>
    <property type="match status" value="1"/>
</dbReference>
<comment type="caution">
    <text evidence="2">The sequence shown here is derived from an EMBL/GenBank/DDBJ whole genome shotgun (WGS) entry which is preliminary data.</text>
</comment>
<dbReference type="GO" id="GO:0004521">
    <property type="term" value="F:RNA endonuclease activity"/>
    <property type="evidence" value="ECO:0007669"/>
    <property type="project" value="TreeGrafter"/>
</dbReference>
<evidence type="ECO:0000256" key="1">
    <source>
        <dbReference type="SAM" id="MobiDB-lite"/>
    </source>
</evidence>
<dbReference type="Proteomes" id="UP000186720">
    <property type="component" value="Unassembled WGS sequence"/>
</dbReference>
<dbReference type="PANTHER" id="PTHR11203">
    <property type="entry name" value="CLEAVAGE AND POLYADENYLATION SPECIFICITY FACTOR FAMILY MEMBER"/>
    <property type="match status" value="1"/>
</dbReference>
<dbReference type="InterPro" id="IPR050698">
    <property type="entry name" value="MBL"/>
</dbReference>
<feature type="region of interest" description="Disordered" evidence="1">
    <location>
        <begin position="332"/>
        <end position="374"/>
    </location>
</feature>
<evidence type="ECO:0000313" key="3">
    <source>
        <dbReference type="Proteomes" id="UP000186720"/>
    </source>
</evidence>
<evidence type="ECO:0000313" key="2">
    <source>
        <dbReference type="EMBL" id="OKS88894.1"/>
    </source>
</evidence>
<accession>A0A1Q6A4F1</accession>
<protein>
    <recommendedName>
        <fullName evidence="4">mRNA 3-end processing factor</fullName>
    </recommendedName>
</protein>
<dbReference type="InterPro" id="IPR036866">
    <property type="entry name" value="RibonucZ/Hydroxyglut_hydro"/>
</dbReference>
<dbReference type="STRING" id="1302689.RG47T_4372"/>
<dbReference type="Gene3D" id="3.60.15.10">
    <property type="entry name" value="Ribonuclease Z/Hydroxyacylglutathione hydrolase-like"/>
    <property type="match status" value="1"/>
</dbReference>
<dbReference type="AlphaFoldDB" id="A0A1Q6A4F1"/>